<keyword evidence="4" id="KW-0788">Thiol protease</keyword>
<dbReference type="FunFam" id="3.90.70.10:FF:000332">
    <property type="entry name" value="Cathepsin L1"/>
    <property type="match status" value="1"/>
</dbReference>
<keyword evidence="3" id="KW-0378">Hydrolase</keyword>
<dbReference type="Gene3D" id="1.25.40.10">
    <property type="entry name" value="Tetratricopeptide repeat domain"/>
    <property type="match status" value="1"/>
</dbReference>
<dbReference type="InterPro" id="IPR025661">
    <property type="entry name" value="Pept_asp_AS"/>
</dbReference>
<feature type="domain" description="Cathepsin propeptide inhibitor" evidence="9">
    <location>
        <begin position="845"/>
        <end position="901"/>
    </location>
</feature>
<reference evidence="10" key="1">
    <citation type="submission" date="2020-11" db="EMBL/GenBank/DDBJ databases">
        <authorList>
            <person name="Tran Van P."/>
        </authorList>
    </citation>
    <scope>NUCLEOTIDE SEQUENCE</scope>
</reference>
<keyword evidence="2" id="KW-0645">Protease</keyword>
<dbReference type="Pfam" id="PF08246">
    <property type="entry name" value="Inhibitor_I29"/>
    <property type="match status" value="1"/>
</dbReference>
<dbReference type="PANTHER" id="PTHR12411">
    <property type="entry name" value="CYSTEINE PROTEASE FAMILY C1-RELATED"/>
    <property type="match status" value="1"/>
</dbReference>
<dbReference type="Pfam" id="PF04488">
    <property type="entry name" value="Gly_transf_sug"/>
    <property type="match status" value="1"/>
</dbReference>
<keyword evidence="6" id="KW-1015">Disulfide bond</keyword>
<dbReference type="InterPro" id="IPR039417">
    <property type="entry name" value="Peptidase_C1A_papain-like"/>
</dbReference>
<dbReference type="InterPro" id="IPR013201">
    <property type="entry name" value="Prot_inhib_I29"/>
</dbReference>
<dbReference type="InterPro" id="IPR038765">
    <property type="entry name" value="Papain-like_cys_pep_sf"/>
</dbReference>
<dbReference type="GO" id="GO:0006508">
    <property type="term" value="P:proteolysis"/>
    <property type="evidence" value="ECO:0007669"/>
    <property type="project" value="UniProtKB-KW"/>
</dbReference>
<evidence type="ECO:0000313" key="10">
    <source>
        <dbReference type="EMBL" id="CAD7274247.1"/>
    </source>
</evidence>
<dbReference type="InterPro" id="IPR029044">
    <property type="entry name" value="Nucleotide-diphossugar_trans"/>
</dbReference>
<dbReference type="SUPFAM" id="SSF48452">
    <property type="entry name" value="TPR-like"/>
    <property type="match status" value="1"/>
</dbReference>
<dbReference type="CDD" id="cd02248">
    <property type="entry name" value="Peptidase_C1A"/>
    <property type="match status" value="2"/>
</dbReference>
<dbReference type="InterPro" id="IPR007577">
    <property type="entry name" value="GlycoTrfase_DXD_sugar-bd_CS"/>
</dbReference>
<dbReference type="AlphaFoldDB" id="A0A7R9BFE1"/>
<gene>
    <name evidence="10" type="ORF">NMOB1V02_LOCUS2095</name>
</gene>
<dbReference type="Pfam" id="PF00112">
    <property type="entry name" value="Peptidase_C1"/>
    <property type="match status" value="2"/>
</dbReference>
<keyword evidence="7" id="KW-0472">Membrane</keyword>
<dbReference type="PROSITE" id="PS00640">
    <property type="entry name" value="THIOL_PROTEASE_ASN"/>
    <property type="match status" value="2"/>
</dbReference>
<name>A0A7R9BFE1_9CRUS</name>
<evidence type="ECO:0000313" key="11">
    <source>
        <dbReference type="Proteomes" id="UP000678499"/>
    </source>
</evidence>
<evidence type="ECO:0008006" key="12">
    <source>
        <dbReference type="Google" id="ProtNLM"/>
    </source>
</evidence>
<dbReference type="Gene3D" id="3.90.70.10">
    <property type="entry name" value="Cysteine proteinases"/>
    <property type="match status" value="2"/>
</dbReference>
<comment type="similarity">
    <text evidence="1">Belongs to the peptidase C1 family.</text>
</comment>
<evidence type="ECO:0000256" key="2">
    <source>
        <dbReference type="ARBA" id="ARBA00022670"/>
    </source>
</evidence>
<evidence type="ECO:0000256" key="7">
    <source>
        <dbReference type="SAM" id="Phobius"/>
    </source>
</evidence>
<evidence type="ECO:0000256" key="6">
    <source>
        <dbReference type="ARBA" id="ARBA00023157"/>
    </source>
</evidence>
<keyword evidence="7" id="KW-0812">Transmembrane</keyword>
<feature type="transmembrane region" description="Helical" evidence="7">
    <location>
        <begin position="298"/>
        <end position="323"/>
    </location>
</feature>
<evidence type="ECO:0000256" key="4">
    <source>
        <dbReference type="ARBA" id="ARBA00022807"/>
    </source>
</evidence>
<proteinExistence type="inferred from homology"/>
<dbReference type="InterPro" id="IPR011990">
    <property type="entry name" value="TPR-like_helical_dom_sf"/>
</dbReference>
<dbReference type="GO" id="GO:0008234">
    <property type="term" value="F:cysteine-type peptidase activity"/>
    <property type="evidence" value="ECO:0007669"/>
    <property type="project" value="UniProtKB-KW"/>
</dbReference>
<dbReference type="FunFam" id="3.90.70.10:FF:000006">
    <property type="entry name" value="Cathepsin S"/>
    <property type="match status" value="1"/>
</dbReference>
<feature type="domain" description="Peptidase C1A papain C-terminal" evidence="8">
    <location>
        <begin position="931"/>
        <end position="1148"/>
    </location>
</feature>
<evidence type="ECO:0000259" key="8">
    <source>
        <dbReference type="SMART" id="SM00645"/>
    </source>
</evidence>
<dbReference type="InterPro" id="IPR049039">
    <property type="entry name" value="RMD1-3_a_helical_rpt"/>
</dbReference>
<keyword evidence="7" id="KW-1133">Transmembrane helix</keyword>
<dbReference type="Pfam" id="PF21033">
    <property type="entry name" value="RMD1-3"/>
    <property type="match status" value="1"/>
</dbReference>
<dbReference type="PROSITE" id="PS00139">
    <property type="entry name" value="THIOL_PROTEASE_CYS"/>
    <property type="match status" value="1"/>
</dbReference>
<dbReference type="EMBL" id="OA882263">
    <property type="protein sequence ID" value="CAD7274247.1"/>
    <property type="molecule type" value="Genomic_DNA"/>
</dbReference>
<keyword evidence="11" id="KW-1185">Reference proteome</keyword>
<keyword evidence="5" id="KW-0865">Zymogen</keyword>
<dbReference type="PROSITE" id="PS00639">
    <property type="entry name" value="THIOL_PROTEASE_HIS"/>
    <property type="match status" value="2"/>
</dbReference>
<dbReference type="InterPro" id="IPR000668">
    <property type="entry name" value="Peptidase_C1A_C"/>
</dbReference>
<dbReference type="EMBL" id="CAJPEX010000226">
    <property type="protein sequence ID" value="CAG0914399.1"/>
    <property type="molecule type" value="Genomic_DNA"/>
</dbReference>
<dbReference type="InterPro" id="IPR025660">
    <property type="entry name" value="Pept_his_AS"/>
</dbReference>
<dbReference type="Gene3D" id="3.90.550.20">
    <property type="match status" value="1"/>
</dbReference>
<dbReference type="Proteomes" id="UP000678499">
    <property type="component" value="Unassembled WGS sequence"/>
</dbReference>
<dbReference type="SMART" id="SM00848">
    <property type="entry name" value="Inhibitor_I29"/>
    <property type="match status" value="1"/>
</dbReference>
<feature type="domain" description="Peptidase C1A papain C-terminal" evidence="8">
    <location>
        <begin position="639"/>
        <end position="845"/>
    </location>
</feature>
<sequence length="1149" mass="128565">MYSISKAVNPRLSGLAKAIRSGFGQPKRMHSAIRSNIRRNISNTISENHSKSHYPSIFVFMTATVIKAAGDGLQEILSATDGMYERQDFDGIISRLSQLKKEKIVEVNWRLARALYEVSKTKSEPEKQEMLKEALILTEAAYEIDANNFAVHKWLSILVDAMSNYGGLKQRIIESKRVLFHMQRITCFSVADIPWYQRKAASTFVATPPESSFEEALSHFSRAEKVEPNFYSMNLLYIGKVYLKLGKKDEARPYLERAASYHIVTDDDKKGNGATTSTDNIMDLAQTKKDWLKIDAKFIALFVAVLVSFASCLIFHLFFVASFKPLYAYQPIQGSHMLKEPVKEQKTIVAERSRIYFMDTSLVDQQDFKFTLSSACAVESTAKQNPGSYIHFLVFGKSGFDRKDDLTSIVSRLPNVILEAMPVLDFVRNSSLIPVVEELMQEIKNGTSTREQKYELSRYLGDVLRFYLLLVRGGIYLDQDIISLNALKGFRNAVGCQQHFWEFPPALKCRRVNSGVVAMDANHRVARTIVDYYSFAEVNKRRPRNGNSVLNDALRHCRNTADASCLFAHSHLNGNVLRSPAGGGLFTTCMCVFSCDAAGALFPRLWSLWDHVHVIRIHVDTKDKWFSFSLLSELEDLVYYLFADLRGDLNTYYITCETGALEGQVHRRYGTLVSLSEQNLVDCSTPYGNQGCNGGLIDYAFKYILDNGGIDLENYYPYIGEDEDCKFKSEYVGATDSGFVDIPEGDELALQKAVAAVGPVSVGVDASHESFQFYASGIYHEPNCSPDDIDHAVLVVGYGTDEASGKDYWLVKNSWGTSWGEQGYIKIARNAGNHCGIASDASYPLLTHGKNYETPMEDKFRMKIFIENRHRIAKHNMDYAMGNVTFKMAVNKYSDMLPHEFRQTVNGFRGDLLKNRVSLGSFFVEPADFEAPKTVDWRLKGAVTPVKDQGQCGSCWSFSSTGSLEGQHFRKTGKLVSLSEQNLIDCSTKYGNDGCNGGLMDQAFQYVKDNGGIDTEKTYPYEAEDDKCRYNPKNSGATDSGFVDVPAGDEKALMKAIASVGPVSVAIDASHESFQFYSEGVYDEPECNPQNLDHGVLAVGYGTDAKTGQDFWLVKNSWGTTWGDKGYVRMSRNKDNQCGIASSASYPLV</sequence>
<evidence type="ECO:0000259" key="9">
    <source>
        <dbReference type="SMART" id="SM00848"/>
    </source>
</evidence>
<evidence type="ECO:0000256" key="3">
    <source>
        <dbReference type="ARBA" id="ARBA00022801"/>
    </source>
</evidence>
<dbReference type="PRINTS" id="PR00705">
    <property type="entry name" value="PAPAIN"/>
</dbReference>
<protein>
    <recommendedName>
        <fullName evidence="12">Cathepsin L</fullName>
    </recommendedName>
</protein>
<organism evidence="10">
    <name type="scientific">Notodromas monacha</name>
    <dbReference type="NCBI Taxonomy" id="399045"/>
    <lineage>
        <taxon>Eukaryota</taxon>
        <taxon>Metazoa</taxon>
        <taxon>Ecdysozoa</taxon>
        <taxon>Arthropoda</taxon>
        <taxon>Crustacea</taxon>
        <taxon>Oligostraca</taxon>
        <taxon>Ostracoda</taxon>
        <taxon>Podocopa</taxon>
        <taxon>Podocopida</taxon>
        <taxon>Cypridocopina</taxon>
        <taxon>Cypridoidea</taxon>
        <taxon>Cyprididae</taxon>
        <taxon>Notodromas</taxon>
    </lineage>
</organism>
<dbReference type="InterPro" id="IPR000169">
    <property type="entry name" value="Pept_cys_AS"/>
</dbReference>
<evidence type="ECO:0000256" key="5">
    <source>
        <dbReference type="ARBA" id="ARBA00023145"/>
    </source>
</evidence>
<accession>A0A7R9BFE1</accession>
<dbReference type="SUPFAM" id="SSF53448">
    <property type="entry name" value="Nucleotide-diphospho-sugar transferases"/>
    <property type="match status" value="1"/>
</dbReference>
<dbReference type="SMART" id="SM00645">
    <property type="entry name" value="Pept_C1"/>
    <property type="match status" value="2"/>
</dbReference>
<dbReference type="SUPFAM" id="SSF54001">
    <property type="entry name" value="Cysteine proteinases"/>
    <property type="match status" value="2"/>
</dbReference>
<dbReference type="InterPro" id="IPR013128">
    <property type="entry name" value="Peptidase_C1A"/>
</dbReference>
<evidence type="ECO:0000256" key="1">
    <source>
        <dbReference type="ARBA" id="ARBA00008455"/>
    </source>
</evidence>
<dbReference type="OrthoDB" id="10263972at2759"/>